<keyword evidence="2" id="KW-0812">Transmembrane</keyword>
<evidence type="ECO:0000313" key="3">
    <source>
        <dbReference type="EMBL" id="SDM76712.1"/>
    </source>
</evidence>
<feature type="transmembrane region" description="Helical" evidence="2">
    <location>
        <begin position="55"/>
        <end position="75"/>
    </location>
</feature>
<feature type="compositionally biased region" description="Acidic residues" evidence="1">
    <location>
        <begin position="1"/>
        <end position="10"/>
    </location>
</feature>
<accession>A0A1G9VWK5</accession>
<proteinExistence type="predicted"/>
<dbReference type="STRING" id="310781.SAMN05216259_101435"/>
<name>A0A1G9VWK5_9ACTN</name>
<feature type="transmembrane region" description="Helical" evidence="2">
    <location>
        <begin position="28"/>
        <end position="49"/>
    </location>
</feature>
<dbReference type="RefSeq" id="WP_093782487.1">
    <property type="nucleotide sequence ID" value="NZ_FNIE01000001.1"/>
</dbReference>
<gene>
    <name evidence="3" type="ORF">SAMN05216259_101435</name>
</gene>
<organism evidence="3 4">
    <name type="scientific">Actinacidiphila guanduensis</name>
    <dbReference type="NCBI Taxonomy" id="310781"/>
    <lineage>
        <taxon>Bacteria</taxon>
        <taxon>Bacillati</taxon>
        <taxon>Actinomycetota</taxon>
        <taxon>Actinomycetes</taxon>
        <taxon>Kitasatosporales</taxon>
        <taxon>Streptomycetaceae</taxon>
        <taxon>Actinacidiphila</taxon>
    </lineage>
</organism>
<reference evidence="3 4" key="1">
    <citation type="submission" date="2016-10" db="EMBL/GenBank/DDBJ databases">
        <authorList>
            <person name="de Groot N.N."/>
        </authorList>
    </citation>
    <scope>NUCLEOTIDE SEQUENCE [LARGE SCALE GENOMIC DNA]</scope>
    <source>
        <strain evidence="3 4">CGMCC 4.2022</strain>
    </source>
</reference>
<feature type="region of interest" description="Disordered" evidence="1">
    <location>
        <begin position="1"/>
        <end position="23"/>
    </location>
</feature>
<keyword evidence="2" id="KW-1133">Transmembrane helix</keyword>
<sequence>MSTEDRQEDEGGGRGGHAPAAGRRRSEALATAVTMAAWGGLLLLLYVILISTVTGLEVAVGAGFALLGAVAAEALRRAEHPRAHGSRRLAAATAAFPLTLLAETGQLTVAVAQAIRGRAAPGRRLVVRLEPQVDTALASALLSASPGACVLDVAGVPRLGGFADDPPERDPGSTPEGGRGGDLVVHVLAGPPSRVERALGARRPA</sequence>
<protein>
    <submittedName>
        <fullName evidence="3">Uncharacterized protein</fullName>
    </submittedName>
</protein>
<dbReference type="AlphaFoldDB" id="A0A1G9VWK5"/>
<evidence type="ECO:0000256" key="1">
    <source>
        <dbReference type="SAM" id="MobiDB-lite"/>
    </source>
</evidence>
<evidence type="ECO:0000256" key="2">
    <source>
        <dbReference type="SAM" id="Phobius"/>
    </source>
</evidence>
<evidence type="ECO:0000313" key="4">
    <source>
        <dbReference type="Proteomes" id="UP000199341"/>
    </source>
</evidence>
<feature type="region of interest" description="Disordered" evidence="1">
    <location>
        <begin position="161"/>
        <end position="185"/>
    </location>
</feature>
<dbReference type="EMBL" id="FNIE01000001">
    <property type="protein sequence ID" value="SDM76712.1"/>
    <property type="molecule type" value="Genomic_DNA"/>
</dbReference>
<keyword evidence="2" id="KW-0472">Membrane</keyword>
<keyword evidence="4" id="KW-1185">Reference proteome</keyword>
<dbReference type="Proteomes" id="UP000199341">
    <property type="component" value="Unassembled WGS sequence"/>
</dbReference>